<dbReference type="SUPFAM" id="SSF53223">
    <property type="entry name" value="Aminoacid dehydrogenase-like, N-terminal domain"/>
    <property type="match status" value="1"/>
</dbReference>
<protein>
    <recommendedName>
        <fullName evidence="2">shikimate dehydrogenase (NADP(+))</fullName>
        <ecNumber evidence="2">1.1.1.25</ecNumber>
    </recommendedName>
</protein>
<dbReference type="GO" id="GO:0004764">
    <property type="term" value="F:shikimate 3-dehydrogenase (NADP+) activity"/>
    <property type="evidence" value="ECO:0007669"/>
    <property type="project" value="UniProtKB-EC"/>
</dbReference>
<dbReference type="EMBL" id="CAJZAF010000009">
    <property type="protein sequence ID" value="CAG9170782.1"/>
    <property type="molecule type" value="Genomic_DNA"/>
</dbReference>
<evidence type="ECO:0000256" key="2">
    <source>
        <dbReference type="ARBA" id="ARBA00012962"/>
    </source>
</evidence>
<evidence type="ECO:0000259" key="7">
    <source>
        <dbReference type="Pfam" id="PF01488"/>
    </source>
</evidence>
<dbReference type="InterPro" id="IPR006151">
    <property type="entry name" value="Shikm_DH/Glu-tRNA_Rdtase"/>
</dbReference>
<proteinExistence type="predicted"/>
<evidence type="ECO:0000256" key="6">
    <source>
        <dbReference type="ARBA" id="ARBA00049442"/>
    </source>
</evidence>
<dbReference type="InterPro" id="IPR046346">
    <property type="entry name" value="Aminoacid_DH-like_N_sf"/>
</dbReference>
<dbReference type="Pfam" id="PF01488">
    <property type="entry name" value="Shikimate_DH"/>
    <property type="match status" value="1"/>
</dbReference>
<comment type="catalytic activity">
    <reaction evidence="6">
        <text>shikimate + NADP(+) = 3-dehydroshikimate + NADPH + H(+)</text>
        <dbReference type="Rhea" id="RHEA:17737"/>
        <dbReference type="ChEBI" id="CHEBI:15378"/>
        <dbReference type="ChEBI" id="CHEBI:16630"/>
        <dbReference type="ChEBI" id="CHEBI:36208"/>
        <dbReference type="ChEBI" id="CHEBI:57783"/>
        <dbReference type="ChEBI" id="CHEBI:58349"/>
        <dbReference type="EC" id="1.1.1.25"/>
    </reaction>
</comment>
<evidence type="ECO:0000313" key="9">
    <source>
        <dbReference type="EMBL" id="CAG9170782.1"/>
    </source>
</evidence>
<name>A0ABN7YEV5_9BURK</name>
<keyword evidence="5" id="KW-0057">Aromatic amino acid biosynthesis</keyword>
<accession>A0ABN7YEV5</accession>
<gene>
    <name evidence="9" type="primary">aroE_1</name>
    <name evidence="9" type="ORF">LMG23994_01996</name>
</gene>
<evidence type="ECO:0000313" key="10">
    <source>
        <dbReference type="Proteomes" id="UP000701702"/>
    </source>
</evidence>
<evidence type="ECO:0000256" key="1">
    <source>
        <dbReference type="ARBA" id="ARBA00004871"/>
    </source>
</evidence>
<reference evidence="9 10" key="1">
    <citation type="submission" date="2021-08" db="EMBL/GenBank/DDBJ databases">
        <authorList>
            <person name="Peeters C."/>
        </authorList>
    </citation>
    <scope>NUCLEOTIDE SEQUENCE [LARGE SCALE GENOMIC DNA]</scope>
    <source>
        <strain evidence="9 10">LMG 23994</strain>
    </source>
</reference>
<sequence>MSGSGSQLDTVRVNGKTQVIVLMAWPSTHVRTPAFFNRLCAENGINAVMVPWAVRPENLQGAWDGLRYVENLAGVVLTIPHKTNAASLCDTLEEDAAILNVVNTVRRNEDGTYTGRMYDGRGFVEGMLNHDIVLEGKRVLLIGAGGAAAAIGLSLARQGVKELTIANRSTEKSRKLSQLVGQAMPQVSTKPGSSDPRGHDVVINATSLGLKPDDALPCDVSLLERGTVVADVVMQPPVTAFLSAAKEHGARIHTGEKMVTTQLQLFVDFLLDGGRRGQ</sequence>
<keyword evidence="5" id="KW-0028">Amino-acid biosynthesis</keyword>
<feature type="domain" description="Quinate/shikimate 5-dehydrogenase/glutamyl-tRNA reductase" evidence="7">
    <location>
        <begin position="134"/>
        <end position="207"/>
    </location>
</feature>
<feature type="domain" description="Shikimate dehydrogenase substrate binding N-terminal" evidence="8">
    <location>
        <begin position="23"/>
        <end position="105"/>
    </location>
</feature>
<dbReference type="Pfam" id="PF08501">
    <property type="entry name" value="Shikimate_dh_N"/>
    <property type="match status" value="1"/>
</dbReference>
<dbReference type="Gene3D" id="3.40.50.10860">
    <property type="entry name" value="Leucine Dehydrogenase, chain A, domain 1"/>
    <property type="match status" value="1"/>
</dbReference>
<dbReference type="PANTHER" id="PTHR21089:SF1">
    <property type="entry name" value="BIFUNCTIONAL 3-DEHYDROQUINATE DEHYDRATASE_SHIKIMATE DEHYDROGENASE, CHLOROPLASTIC"/>
    <property type="match status" value="1"/>
</dbReference>
<keyword evidence="4 9" id="KW-0560">Oxidoreductase</keyword>
<dbReference type="EC" id="1.1.1.25" evidence="2"/>
<dbReference type="SUPFAM" id="SSF51735">
    <property type="entry name" value="NAD(P)-binding Rossmann-fold domains"/>
    <property type="match status" value="1"/>
</dbReference>
<dbReference type="InterPro" id="IPR013708">
    <property type="entry name" value="Shikimate_DH-bd_N"/>
</dbReference>
<dbReference type="InterPro" id="IPR022893">
    <property type="entry name" value="Shikimate_DH_fam"/>
</dbReference>
<evidence type="ECO:0000256" key="3">
    <source>
        <dbReference type="ARBA" id="ARBA00022857"/>
    </source>
</evidence>
<comment type="caution">
    <text evidence="9">The sequence shown here is derived from an EMBL/GenBank/DDBJ whole genome shotgun (WGS) entry which is preliminary data.</text>
</comment>
<evidence type="ECO:0000259" key="8">
    <source>
        <dbReference type="Pfam" id="PF08501"/>
    </source>
</evidence>
<dbReference type="PANTHER" id="PTHR21089">
    <property type="entry name" value="SHIKIMATE DEHYDROGENASE"/>
    <property type="match status" value="1"/>
</dbReference>
<evidence type="ECO:0000256" key="4">
    <source>
        <dbReference type="ARBA" id="ARBA00023002"/>
    </source>
</evidence>
<comment type="pathway">
    <text evidence="1">Metabolic intermediate biosynthesis; chorismate biosynthesis; chorismate from D-erythrose 4-phosphate and phosphoenolpyruvate: step 4/7.</text>
</comment>
<dbReference type="Proteomes" id="UP000701702">
    <property type="component" value="Unassembled WGS sequence"/>
</dbReference>
<organism evidence="9 10">
    <name type="scientific">Cupriavidus pinatubonensis</name>
    <dbReference type="NCBI Taxonomy" id="248026"/>
    <lineage>
        <taxon>Bacteria</taxon>
        <taxon>Pseudomonadati</taxon>
        <taxon>Pseudomonadota</taxon>
        <taxon>Betaproteobacteria</taxon>
        <taxon>Burkholderiales</taxon>
        <taxon>Burkholderiaceae</taxon>
        <taxon>Cupriavidus</taxon>
    </lineage>
</organism>
<keyword evidence="10" id="KW-1185">Reference proteome</keyword>
<dbReference type="Gene3D" id="3.40.50.720">
    <property type="entry name" value="NAD(P)-binding Rossmann-like Domain"/>
    <property type="match status" value="1"/>
</dbReference>
<keyword evidence="3" id="KW-0521">NADP</keyword>
<evidence type="ECO:0000256" key="5">
    <source>
        <dbReference type="ARBA" id="ARBA00023141"/>
    </source>
</evidence>
<dbReference type="InterPro" id="IPR036291">
    <property type="entry name" value="NAD(P)-bd_dom_sf"/>
</dbReference>